<dbReference type="GO" id="GO:0016887">
    <property type="term" value="F:ATP hydrolysis activity"/>
    <property type="evidence" value="ECO:0007669"/>
    <property type="project" value="RHEA"/>
</dbReference>
<dbReference type="GeneID" id="34223002"/>
<dbReference type="PANTHER" id="PTHR11070:SF17">
    <property type="entry name" value="DNA HELICASE IV"/>
    <property type="match status" value="1"/>
</dbReference>
<sequence>MTEDEKDLKDEQARVASVQETIEKKREKTAGLIQGLREKVIDLRKNFWEDVTVNLDEADDVNETQASLKQQAELLGERERTHQQIHNEVKTLDRLQRNPYFGRIDFREEGAESDEEIYVGLASLMDEKEEDFLIYDWRAPISSMYYDFSPGGASYETIEGKIQGDMTLKRQFIIRNGKLEALFDTGVTIGDSLLQYVLGGNASTEMKSIVATIQKEQNQIIRNESAANLIVQGAAGSGKTSAALQRVAYLLYHYRDRITAENIVLLSPNPLFNSYVSNVLPELGEDNMKQATFYAHMDAQLEGRETIETPFEQMEYMLLASGEEKEQRLAGIQYKASLDFKRYIDDKLDEFKQAGLIFKDVSFRKQRIVSKQEIQSYFYSLSNTLPISNRAELTAAWIVEKLQLWGEWETRKDWVREEVELMEKEDYVQAFSELQKKDRTETDDFEENKQEEEILRKWVVERKLRPLIKKVRKHAFINVKKSYLRMLTAERRPEMPASWTELYETTKQNLIRKYMNWEDVTPFVYFRDKVLGDRSDKTIRYVLIDEAQDYSAFQFAYLQQAFPNARMTLLGDINQAIQAHALTGENVLSGNTADSHRIELWRSYRSTRQIVDFTKELLDHAKQIQPFNRDGDLPTLTKASDDTERRRLVLEKIRSLQESGYETIAVIAKTSKESKVAHDWIKEEMEADLITETTSQYKKGLSVIPAYLAKGIEFDAVILYDVSDEAYGHESERTLLYTACTRAMHELHMYSVGNLSPFIEAAADNTYKSY</sequence>
<evidence type="ECO:0000313" key="9">
    <source>
        <dbReference type="Proteomes" id="UP000027980"/>
    </source>
</evidence>
<keyword evidence="6" id="KW-0175">Coiled coil</keyword>
<evidence type="ECO:0000256" key="2">
    <source>
        <dbReference type="ARBA" id="ARBA00022801"/>
    </source>
</evidence>
<dbReference type="AlphaFoldDB" id="A0A075LNR8"/>
<dbReference type="Pfam" id="PF00580">
    <property type="entry name" value="UvrD-helicase"/>
    <property type="match status" value="1"/>
</dbReference>
<organism evidence="8 9">
    <name type="scientific">Terribacillus saccharophilus</name>
    <dbReference type="NCBI Taxonomy" id="361277"/>
    <lineage>
        <taxon>Bacteria</taxon>
        <taxon>Bacillati</taxon>
        <taxon>Bacillota</taxon>
        <taxon>Bacilli</taxon>
        <taxon>Bacillales</taxon>
        <taxon>Bacillaceae</taxon>
        <taxon>Terribacillus</taxon>
    </lineage>
</organism>
<keyword evidence="2 5" id="KW-0378">Hydrolase</keyword>
<dbReference type="GO" id="GO:0000725">
    <property type="term" value="P:recombinational repair"/>
    <property type="evidence" value="ECO:0007669"/>
    <property type="project" value="TreeGrafter"/>
</dbReference>
<feature type="domain" description="UvrD-like helicase ATP-binding" evidence="7">
    <location>
        <begin position="212"/>
        <end position="607"/>
    </location>
</feature>
<evidence type="ECO:0000256" key="1">
    <source>
        <dbReference type="ARBA" id="ARBA00022741"/>
    </source>
</evidence>
<evidence type="ECO:0000259" key="7">
    <source>
        <dbReference type="PROSITE" id="PS51198"/>
    </source>
</evidence>
<evidence type="ECO:0000256" key="3">
    <source>
        <dbReference type="ARBA" id="ARBA00022806"/>
    </source>
</evidence>
<proteinExistence type="predicted"/>
<dbReference type="InterPro" id="IPR000212">
    <property type="entry name" value="DNA_helicase_UvrD/REP"/>
</dbReference>
<dbReference type="InterPro" id="IPR014016">
    <property type="entry name" value="UvrD-like_ATP-bd"/>
</dbReference>
<dbReference type="GO" id="GO:0043138">
    <property type="term" value="F:3'-5' DNA helicase activity"/>
    <property type="evidence" value="ECO:0007669"/>
    <property type="project" value="UniProtKB-EC"/>
</dbReference>
<keyword evidence="4 5" id="KW-0067">ATP-binding</keyword>
<evidence type="ECO:0000256" key="4">
    <source>
        <dbReference type="ARBA" id="ARBA00022840"/>
    </source>
</evidence>
<reference evidence="8 9" key="1">
    <citation type="submission" date="2014-07" db="EMBL/GenBank/DDBJ databases">
        <title>Complete genome sequence of a moderately halophilic bacterium Terribacillus aidingensis MP602, isolated from Cryptomeria fortunei in Tianmu mountain in China.</title>
        <authorList>
            <person name="Wang Y."/>
            <person name="Lu P."/>
            <person name="Zhang L."/>
        </authorList>
    </citation>
    <scope>NUCLEOTIDE SEQUENCE [LARGE SCALE GENOMIC DNA]</scope>
    <source>
        <strain evidence="8 9">MP602</strain>
    </source>
</reference>
<keyword evidence="1 5" id="KW-0547">Nucleotide-binding</keyword>
<evidence type="ECO:0000256" key="5">
    <source>
        <dbReference type="PROSITE-ProRule" id="PRU00560"/>
    </source>
</evidence>
<dbReference type="RefSeq" id="WP_038563800.1">
    <property type="nucleotide sequence ID" value="NZ_CP008876.1"/>
</dbReference>
<dbReference type="HOGENOM" id="CLU_010312_4_0_9"/>
<dbReference type="KEGG" id="tap:GZ22_14625"/>
<dbReference type="PROSITE" id="PS51198">
    <property type="entry name" value="UVRD_HELICASE_ATP_BIND"/>
    <property type="match status" value="1"/>
</dbReference>
<evidence type="ECO:0000313" key="8">
    <source>
        <dbReference type="EMBL" id="AIF67751.1"/>
    </source>
</evidence>
<gene>
    <name evidence="8" type="ORF">GZ22_14625</name>
</gene>
<dbReference type="PANTHER" id="PTHR11070">
    <property type="entry name" value="UVRD / RECB / PCRA DNA HELICASE FAMILY MEMBER"/>
    <property type="match status" value="1"/>
</dbReference>
<dbReference type="GO" id="GO:0003677">
    <property type="term" value="F:DNA binding"/>
    <property type="evidence" value="ECO:0007669"/>
    <property type="project" value="InterPro"/>
</dbReference>
<dbReference type="EMBL" id="CP008876">
    <property type="protein sequence ID" value="AIF67751.1"/>
    <property type="molecule type" value="Genomic_DNA"/>
</dbReference>
<accession>A0A075LNR8</accession>
<dbReference type="OrthoDB" id="9787585at2"/>
<keyword evidence="3 5" id="KW-0347">Helicase</keyword>
<dbReference type="NCBIfam" id="NF041464">
    <property type="entry name" value="HelD_BACSU"/>
    <property type="match status" value="1"/>
</dbReference>
<feature type="binding site" evidence="5">
    <location>
        <begin position="233"/>
        <end position="240"/>
    </location>
    <ligand>
        <name>ATP</name>
        <dbReference type="ChEBI" id="CHEBI:30616"/>
    </ligand>
</feature>
<dbReference type="SUPFAM" id="SSF52540">
    <property type="entry name" value="P-loop containing nucleoside triphosphate hydrolases"/>
    <property type="match status" value="1"/>
</dbReference>
<dbReference type="Pfam" id="PF13538">
    <property type="entry name" value="UvrD_C_2"/>
    <property type="match status" value="1"/>
</dbReference>
<dbReference type="Gene3D" id="3.40.50.300">
    <property type="entry name" value="P-loop containing nucleotide triphosphate hydrolases"/>
    <property type="match status" value="3"/>
</dbReference>
<dbReference type="InterPro" id="IPR027417">
    <property type="entry name" value="P-loop_NTPase"/>
</dbReference>
<name>A0A075LNR8_9BACI</name>
<feature type="coiled-coil region" evidence="6">
    <location>
        <begin position="1"/>
        <end position="28"/>
    </location>
</feature>
<dbReference type="InterPro" id="IPR048228">
    <property type="entry name" value="HelD_bacillota"/>
</dbReference>
<evidence type="ECO:0000256" key="6">
    <source>
        <dbReference type="SAM" id="Coils"/>
    </source>
</evidence>
<protein>
    <submittedName>
        <fullName evidence="8">Helicase</fullName>
    </submittedName>
</protein>
<dbReference type="Proteomes" id="UP000027980">
    <property type="component" value="Chromosome"/>
</dbReference>
<dbReference type="GO" id="GO:0005829">
    <property type="term" value="C:cytosol"/>
    <property type="evidence" value="ECO:0007669"/>
    <property type="project" value="TreeGrafter"/>
</dbReference>
<dbReference type="GO" id="GO:0005524">
    <property type="term" value="F:ATP binding"/>
    <property type="evidence" value="ECO:0007669"/>
    <property type="project" value="UniProtKB-UniRule"/>
</dbReference>
<dbReference type="InterPro" id="IPR027785">
    <property type="entry name" value="UvrD-like_helicase_C"/>
</dbReference>